<dbReference type="SUPFAM" id="SSF143034">
    <property type="entry name" value="L35p-like"/>
    <property type="match status" value="1"/>
</dbReference>
<comment type="similarity">
    <text evidence="1 5">Belongs to the bacterial ribosomal protein bL35 family.</text>
</comment>
<dbReference type="GO" id="GO:0015934">
    <property type="term" value="C:large ribosomal subunit"/>
    <property type="evidence" value="ECO:0007669"/>
    <property type="project" value="TreeGrafter"/>
</dbReference>
<proteinExistence type="inferred from homology"/>
<dbReference type="HAMAP" id="MF_00514">
    <property type="entry name" value="Ribosomal_bL35"/>
    <property type="match status" value="1"/>
</dbReference>
<dbReference type="FunFam" id="4.10.410.60:FF:000001">
    <property type="entry name" value="50S ribosomal protein L35"/>
    <property type="match status" value="1"/>
</dbReference>
<protein>
    <recommendedName>
        <fullName evidence="4 5">Large ribosomal subunit protein bL35c</fullName>
    </recommendedName>
</protein>
<dbReference type="GeneID" id="36958919"/>
<dbReference type="InterPro" id="IPR021137">
    <property type="entry name" value="Ribosomal_bL35-like"/>
</dbReference>
<dbReference type="Gene3D" id="4.10.410.60">
    <property type="match status" value="1"/>
</dbReference>
<evidence type="ECO:0000256" key="3">
    <source>
        <dbReference type="ARBA" id="ARBA00023274"/>
    </source>
</evidence>
<sequence length="64" mass="7555">MPKLKTRKAAQKRYKKTSAGNFLRRHAYKGHLLMHKSNRQKRKLSQRLCVSTSDSQPIKLMLPY</sequence>
<dbReference type="GO" id="GO:0009507">
    <property type="term" value="C:chloroplast"/>
    <property type="evidence" value="ECO:0007669"/>
    <property type="project" value="UniProtKB-SubCell"/>
</dbReference>
<dbReference type="AlphaFoldDB" id="A0A2U9NR01"/>
<name>A0A2U9NR01_9STRA</name>
<reference evidence="6" key="1">
    <citation type="journal article" date="2018" name="Adv. Bot. Res.">
        <title>Evolution of the Plastid Genomes in Diatoms.</title>
        <authorList>
            <person name="Yu M."/>
            <person name="Ashworth M.P."/>
            <person name="Hajrah N.H."/>
            <person name="Khiyami M.A."/>
            <person name="Sabir M.J."/>
            <person name="Alhebshi A.M."/>
            <person name="Al-Malki A.L."/>
            <person name="Sabir J.S.M."/>
            <person name="Theriot E.C."/>
            <person name="Jansen R.K."/>
        </authorList>
    </citation>
    <scope>NUCLEOTIDE SEQUENCE</scope>
</reference>
<comment type="subcellular location">
    <subcellularLocation>
        <location evidence="5">Plastid</location>
        <location evidence="5">Chloroplast</location>
    </subcellularLocation>
</comment>
<evidence type="ECO:0000256" key="4">
    <source>
        <dbReference type="ARBA" id="ARBA00072523"/>
    </source>
</evidence>
<dbReference type="EMBL" id="MG755799">
    <property type="protein sequence ID" value="AWT39326.1"/>
    <property type="molecule type" value="Genomic_DNA"/>
</dbReference>
<dbReference type="GO" id="GO:0006412">
    <property type="term" value="P:translation"/>
    <property type="evidence" value="ECO:0007669"/>
    <property type="project" value="UniProtKB-UniRule"/>
</dbReference>
<geneLocation type="chloroplast" evidence="6"/>
<evidence type="ECO:0000256" key="1">
    <source>
        <dbReference type="ARBA" id="ARBA00006598"/>
    </source>
</evidence>
<dbReference type="PANTHER" id="PTHR33343:SF1">
    <property type="entry name" value="LARGE RIBOSOMAL SUBUNIT PROTEIN BL35M"/>
    <property type="match status" value="1"/>
</dbReference>
<dbReference type="RefSeq" id="YP_009496550.1">
    <property type="nucleotide sequence ID" value="NC_038000.1"/>
</dbReference>
<accession>A0A2U9NR01</accession>
<keyword evidence="6" id="KW-0934">Plastid</keyword>
<keyword evidence="3 5" id="KW-0687">Ribonucleoprotein</keyword>
<gene>
    <name evidence="5 6" type="primary">rpl35</name>
</gene>
<dbReference type="InterPro" id="IPR018265">
    <property type="entry name" value="Ribosomal_bL35_CS"/>
</dbReference>
<organism evidence="6">
    <name type="scientific">Actinocyclus subtilis</name>
    <dbReference type="NCBI Taxonomy" id="1630683"/>
    <lineage>
        <taxon>Eukaryota</taxon>
        <taxon>Sar</taxon>
        <taxon>Stramenopiles</taxon>
        <taxon>Ochrophyta</taxon>
        <taxon>Bacillariophyta</taxon>
        <taxon>Coscinodiscophyceae</taxon>
        <taxon>Coscinodiscophycidae</taxon>
        <taxon>Coscinodiscales</taxon>
        <taxon>Hemidiscaceae</taxon>
        <taxon>Actinocyclus</taxon>
    </lineage>
</organism>
<dbReference type="PRINTS" id="PR00064">
    <property type="entry name" value="RIBOSOMALL35"/>
</dbReference>
<evidence type="ECO:0000313" key="6">
    <source>
        <dbReference type="EMBL" id="AWT39326.1"/>
    </source>
</evidence>
<dbReference type="PANTHER" id="PTHR33343">
    <property type="entry name" value="54S RIBOSOMAL PROTEIN BL35M"/>
    <property type="match status" value="1"/>
</dbReference>
<dbReference type="InterPro" id="IPR037229">
    <property type="entry name" value="Ribosomal_bL35_sf"/>
</dbReference>
<dbReference type="EMBL" id="MG755799">
    <property type="protein sequence ID" value="AWT39263.1"/>
    <property type="molecule type" value="Genomic_DNA"/>
</dbReference>
<keyword evidence="2 5" id="KW-0689">Ribosomal protein</keyword>
<evidence type="ECO:0000256" key="5">
    <source>
        <dbReference type="HAMAP-Rule" id="MF_00514"/>
    </source>
</evidence>
<dbReference type="GO" id="GO:0003735">
    <property type="term" value="F:structural constituent of ribosome"/>
    <property type="evidence" value="ECO:0007669"/>
    <property type="project" value="InterPro"/>
</dbReference>
<keyword evidence="6" id="KW-0150">Chloroplast</keyword>
<dbReference type="InterPro" id="IPR001706">
    <property type="entry name" value="Ribosomal_bL35"/>
</dbReference>
<dbReference type="Pfam" id="PF01632">
    <property type="entry name" value="Ribosomal_L35p"/>
    <property type="match status" value="1"/>
</dbReference>
<dbReference type="RefSeq" id="YP_009496613.1">
    <property type="nucleotide sequence ID" value="NC_038000.1"/>
</dbReference>
<dbReference type="NCBIfam" id="TIGR00001">
    <property type="entry name" value="rpmI_bact"/>
    <property type="match status" value="1"/>
</dbReference>
<dbReference type="GeneID" id="36959000"/>
<evidence type="ECO:0000256" key="2">
    <source>
        <dbReference type="ARBA" id="ARBA00022980"/>
    </source>
</evidence>
<dbReference type="PROSITE" id="PS00936">
    <property type="entry name" value="RIBOSOMAL_L35"/>
    <property type="match status" value="1"/>
</dbReference>